<organism evidence="1 2">
    <name type="scientific">Natrinema ejinorense</name>
    <dbReference type="NCBI Taxonomy" id="373386"/>
    <lineage>
        <taxon>Archaea</taxon>
        <taxon>Methanobacteriati</taxon>
        <taxon>Methanobacteriota</taxon>
        <taxon>Stenosarchaea group</taxon>
        <taxon>Halobacteria</taxon>
        <taxon>Halobacteriales</taxon>
        <taxon>Natrialbaceae</taxon>
        <taxon>Natrinema</taxon>
    </lineage>
</organism>
<evidence type="ECO:0000313" key="2">
    <source>
        <dbReference type="Proteomes" id="UP000219689"/>
    </source>
</evidence>
<sequence length="62" mass="6863">MAAGGYMRSYGPTRVNSSTSATVVCFEPAGVAIRLEYRHDRRRAVNGSERPVVAGRRIRQQP</sequence>
<dbReference type="AlphaFoldDB" id="A0A2A5QXW2"/>
<accession>A0A2A5QXW2</accession>
<protein>
    <submittedName>
        <fullName evidence="1">Uncharacterized protein</fullName>
    </submittedName>
</protein>
<reference evidence="1 2" key="1">
    <citation type="submission" date="2017-09" db="EMBL/GenBank/DDBJ databases">
        <title>Genome sequences of Natrinema ejinorence JCM 13890T.</title>
        <authorList>
            <person name="Roh S.W."/>
            <person name="Kim Y.B."/>
            <person name="Kim J.Y."/>
        </authorList>
    </citation>
    <scope>NUCLEOTIDE SEQUENCE [LARGE SCALE GENOMIC DNA]</scope>
    <source>
        <strain evidence="1 2">JCM 13890</strain>
    </source>
</reference>
<gene>
    <name evidence="1" type="ORF">CP557_14745</name>
</gene>
<dbReference type="EMBL" id="NXNI01000001">
    <property type="protein sequence ID" value="PCR91671.1"/>
    <property type="molecule type" value="Genomic_DNA"/>
</dbReference>
<comment type="caution">
    <text evidence="1">The sequence shown here is derived from an EMBL/GenBank/DDBJ whole genome shotgun (WGS) entry which is preliminary data.</text>
</comment>
<evidence type="ECO:0000313" key="1">
    <source>
        <dbReference type="EMBL" id="PCR91671.1"/>
    </source>
</evidence>
<dbReference type="Proteomes" id="UP000219689">
    <property type="component" value="Unassembled WGS sequence"/>
</dbReference>
<proteinExistence type="predicted"/>
<name>A0A2A5QXW2_9EURY</name>
<keyword evidence="2" id="KW-1185">Reference proteome</keyword>